<feature type="compositionally biased region" description="Polar residues" evidence="11">
    <location>
        <begin position="1039"/>
        <end position="1049"/>
    </location>
</feature>
<dbReference type="OrthoDB" id="942095at2759"/>
<evidence type="ECO:0000313" key="14">
    <source>
        <dbReference type="Proteomes" id="UP000243515"/>
    </source>
</evidence>
<evidence type="ECO:0000256" key="9">
    <source>
        <dbReference type="PIRSR" id="PIRSR630616-3"/>
    </source>
</evidence>
<protein>
    <recommendedName>
        <fullName evidence="12">Protein kinase domain-containing protein</fullName>
    </recommendedName>
</protein>
<dbReference type="SUPFAM" id="SSF56112">
    <property type="entry name" value="Protein kinase-like (PK-like)"/>
    <property type="match status" value="1"/>
</dbReference>
<evidence type="ECO:0000313" key="13">
    <source>
        <dbReference type="EMBL" id="OXV11295.1"/>
    </source>
</evidence>
<feature type="compositionally biased region" description="Basic and acidic residues" evidence="11">
    <location>
        <begin position="974"/>
        <end position="989"/>
    </location>
</feature>
<comment type="caution">
    <text evidence="13">The sequence shown here is derived from an EMBL/GenBank/DDBJ whole genome shotgun (WGS) entry which is preliminary data.</text>
</comment>
<keyword evidence="2" id="KW-0808">Transferase</keyword>
<keyword evidence="1" id="KW-0723">Serine/threonine-protein kinase</keyword>
<evidence type="ECO:0000256" key="10">
    <source>
        <dbReference type="PROSITE-ProRule" id="PRU10141"/>
    </source>
</evidence>
<dbReference type="Pfam" id="PF00069">
    <property type="entry name" value="Pkinase"/>
    <property type="match status" value="1"/>
</dbReference>
<feature type="compositionally biased region" description="Polar residues" evidence="11">
    <location>
        <begin position="995"/>
        <end position="1013"/>
    </location>
</feature>
<feature type="compositionally biased region" description="Polar residues" evidence="11">
    <location>
        <begin position="1126"/>
        <end position="1135"/>
    </location>
</feature>
<dbReference type="InterPro" id="IPR008271">
    <property type="entry name" value="Ser/Thr_kinase_AS"/>
</dbReference>
<dbReference type="EMBL" id="NPHW01002520">
    <property type="protein sequence ID" value="OXV11295.1"/>
    <property type="molecule type" value="Genomic_DNA"/>
</dbReference>
<evidence type="ECO:0000256" key="4">
    <source>
        <dbReference type="ARBA" id="ARBA00022741"/>
    </source>
</evidence>
<feature type="binding site" evidence="8">
    <location>
        <position position="502"/>
    </location>
    <ligand>
        <name>ATP</name>
        <dbReference type="ChEBI" id="CHEBI:30616"/>
    </ligand>
</feature>
<feature type="region of interest" description="Disordered" evidence="11">
    <location>
        <begin position="1248"/>
        <end position="1348"/>
    </location>
</feature>
<reference evidence="13 14" key="1">
    <citation type="journal article" date="2015" name="Environ. Microbiol.">
        <title>Metagenome sequence of Elaphomyces granulatus from sporocarp tissue reveals Ascomycota ectomycorrhizal fingerprints of genome expansion and a Proteobacteria-rich microbiome.</title>
        <authorList>
            <person name="Quandt C.A."/>
            <person name="Kohler A."/>
            <person name="Hesse C.N."/>
            <person name="Sharpton T.J."/>
            <person name="Martin F."/>
            <person name="Spatafora J.W."/>
        </authorList>
    </citation>
    <scope>NUCLEOTIDE SEQUENCE [LARGE SCALE GENOMIC DNA]</scope>
    <source>
        <strain evidence="13 14">OSC145934</strain>
    </source>
</reference>
<sequence>MADSATFRKNNHIKYFLRCLKTVLPSQYVSNDSNRVLLAFFTVAGLDLLGALHSVTTLEERNGYIDWAYHCQTPSGGFRGFTGANFGAERRTPENECWDPANVPATFFALATLLILGDDLSRVKRTECLLWLFRMQRDDGSFGELLSMDGKIEGGSDTRFCCCAAVYAFRNIVFYSPSLPKTYDGGLSEAPFCEAHAGLSYCAIGSLSFLKRLSDDTTGSSLISPGTREFASLVHWLVSRQTTELREDEEEEEEEEVNNDADTSKDGVEAFHPVDNISLLPDISPHTEGSLLWAGFNGRCNKHADTCYSFWTAGSLAMLDRLSLMNATSNRRFLLEKTQHAIGGFGKGVGEPPDLLHSYLGLVSLALQDEPGLDKADPTLCTSQRTIHHLRNLPWWRDLHSDPISLRRVSTVGSLKVVRPLVLTHAVVEKSSGSPVTEGKGSFDPSLHDPRSSLANSYNQLLEEFSSKELRNVGNYSLGRLIGKGSFGKVYLAAHKLTNGSKVVLKSSSKEDANLAREIHHHRQFLHPHIARLYEVIVTEKLVWLVLEYCPGDELYNYLLRHGPLPVEKAQRIFAQLVGAVAYVHSKSCVHRDLKLENILLDKHENVKLCDFGFTREYEGKASYLQTFCGTICYSAPEMLKGEKYAGEKVDVWSLGIILYALLAGELPFDEDDDQVTKTRILNEGPNFNDKFPGDATSLISALLSKRPFHRPSLTDILAHPFLGGFGPEQQAILQTPRPLPFTTALEKTTLQRMKSAGVNIDHVMENVLAQRCDALAGWWALLIEKEGRKEKKRELKRREREAEAVTLRRLSAASSRLERRSSALVEVQEEGTLTDVMQPRGRRDRRSLPNSKLSIPEVPKLPDSAITQSPDSVIPPPPIDKDSIRSASSSRHRPIPPPKENRPSRPSILHNSASQPELSHHDGLLKRRTGRRHPHSIISQLASLKHWFMESAKRTKSPHPRSMKSGGGPPLKFRLDRSSPDKGDDSSKKRVATSPINIDPSNSSVQTQIRRTSNASSLAPSSASYPNRRHSYPRQPRAVNTNASHNRNSLSPSPLTPRSSYRRSSAGLRGRKSTSSSVSSIRSIHHAHTHSKASSISSNSVDIPTPSASARISRSPHASVKVLPTTPNASSRFPNNIRLVRNPPNSQRDETGSSNGMFSVFNEAAPAPLMSSPASGFILARRKRSAFKGPMIHTANLVVSGGMGTPGLPSNLQGSGESGNVVGRPARRKSQIIEEEDIADEEIEEVDAFSSPEGREVSFDETRTAPDSELGDKTNRGDESIGGLELRDCRPTLAPALNLDVRVTHPPRSSSLNDEGVLARSSSNPAHEKDGMIDSSSTAEAQSPETR</sequence>
<evidence type="ECO:0000256" key="11">
    <source>
        <dbReference type="SAM" id="MobiDB-lite"/>
    </source>
</evidence>
<dbReference type="FunFam" id="1.10.510.10:FF:000434">
    <property type="entry name" value="Serine/threonine protein kinase"/>
    <property type="match status" value="1"/>
</dbReference>
<name>A0A232M4E7_9EURO</name>
<evidence type="ECO:0000256" key="2">
    <source>
        <dbReference type="ARBA" id="ARBA00022679"/>
    </source>
</evidence>
<keyword evidence="14" id="KW-1185">Reference proteome</keyword>
<dbReference type="Pfam" id="PF00432">
    <property type="entry name" value="Prenyltrans"/>
    <property type="match status" value="1"/>
</dbReference>
<keyword evidence="4 8" id="KW-0547">Nucleotide-binding</keyword>
<proteinExistence type="predicted"/>
<accession>A0A232M4E7</accession>
<dbReference type="PROSITE" id="PS00108">
    <property type="entry name" value="PROTEIN_KINASE_ST"/>
    <property type="match status" value="1"/>
</dbReference>
<feature type="binding site" evidence="8">
    <location>
        <begin position="597"/>
        <end position="598"/>
    </location>
    <ligand>
        <name>ATP</name>
        <dbReference type="ChEBI" id="CHEBI:30616"/>
    </ligand>
</feature>
<dbReference type="CDD" id="cd14003">
    <property type="entry name" value="STKc_AMPK-like"/>
    <property type="match status" value="1"/>
</dbReference>
<evidence type="ECO:0000256" key="8">
    <source>
        <dbReference type="PIRSR" id="PIRSR630616-2"/>
    </source>
</evidence>
<feature type="compositionally biased region" description="Low complexity" evidence="11">
    <location>
        <begin position="1074"/>
        <end position="1083"/>
    </location>
</feature>
<dbReference type="Gene3D" id="1.10.510.10">
    <property type="entry name" value="Transferase(Phosphotransferase) domain 1"/>
    <property type="match status" value="1"/>
</dbReference>
<dbReference type="InterPro" id="IPR001330">
    <property type="entry name" value="Prenyltrans"/>
</dbReference>
<evidence type="ECO:0000256" key="7">
    <source>
        <dbReference type="PIRSR" id="PIRSR630616-1"/>
    </source>
</evidence>
<feature type="compositionally biased region" description="Polar residues" evidence="11">
    <location>
        <begin position="1335"/>
        <end position="1348"/>
    </location>
</feature>
<dbReference type="SUPFAM" id="SSF48239">
    <property type="entry name" value="Terpenoid cyclases/Protein prenyltransferases"/>
    <property type="match status" value="1"/>
</dbReference>
<feature type="compositionally biased region" description="Low complexity" evidence="11">
    <location>
        <begin position="1050"/>
        <end position="1066"/>
    </location>
</feature>
<dbReference type="PROSITE" id="PS00107">
    <property type="entry name" value="PROTEIN_KINASE_ATP"/>
    <property type="match status" value="1"/>
</dbReference>
<evidence type="ECO:0000259" key="12">
    <source>
        <dbReference type="PROSITE" id="PS50011"/>
    </source>
</evidence>
<dbReference type="PROSITE" id="PS50011">
    <property type="entry name" value="PROTEIN_KINASE_DOM"/>
    <property type="match status" value="1"/>
</dbReference>
<feature type="region of interest" description="Disordered" evidence="11">
    <location>
        <begin position="831"/>
        <end position="921"/>
    </location>
</feature>
<feature type="compositionally biased region" description="Low complexity" evidence="11">
    <location>
        <begin position="1014"/>
        <end position="1025"/>
    </location>
</feature>
<keyword evidence="5" id="KW-0418">Kinase</keyword>
<feature type="binding site" evidence="10">
    <location>
        <position position="506"/>
    </location>
    <ligand>
        <name>ATP</name>
        <dbReference type="ChEBI" id="CHEBI:30616"/>
    </ligand>
</feature>
<feature type="domain" description="Protein kinase" evidence="12">
    <location>
        <begin position="476"/>
        <end position="723"/>
    </location>
</feature>
<keyword evidence="3" id="KW-0677">Repeat</keyword>
<dbReference type="InterPro" id="IPR030616">
    <property type="entry name" value="Aur-like"/>
</dbReference>
<keyword evidence="6 8" id="KW-0067">ATP-binding</keyword>
<gene>
    <name evidence="13" type="ORF">Egran_00947</name>
</gene>
<feature type="compositionally biased region" description="Basic and acidic residues" evidence="11">
    <location>
        <begin position="1254"/>
        <end position="1291"/>
    </location>
</feature>
<feature type="compositionally biased region" description="Polar residues" evidence="11">
    <location>
        <begin position="1093"/>
        <end position="1113"/>
    </location>
</feature>
<evidence type="ECO:0000256" key="1">
    <source>
        <dbReference type="ARBA" id="ARBA00022527"/>
    </source>
</evidence>
<dbReference type="GO" id="GO:0004674">
    <property type="term" value="F:protein serine/threonine kinase activity"/>
    <property type="evidence" value="ECO:0007669"/>
    <property type="project" value="UniProtKB-KW"/>
</dbReference>
<evidence type="ECO:0000256" key="6">
    <source>
        <dbReference type="ARBA" id="ARBA00022840"/>
    </source>
</evidence>
<dbReference type="InterPro" id="IPR000719">
    <property type="entry name" value="Prot_kinase_dom"/>
</dbReference>
<feature type="compositionally biased region" description="Acidic residues" evidence="11">
    <location>
        <begin position="246"/>
        <end position="259"/>
    </location>
</feature>
<dbReference type="Proteomes" id="UP000243515">
    <property type="component" value="Unassembled WGS sequence"/>
</dbReference>
<dbReference type="GO" id="GO:0005524">
    <property type="term" value="F:ATP binding"/>
    <property type="evidence" value="ECO:0007669"/>
    <property type="project" value="UniProtKB-UniRule"/>
</dbReference>
<feature type="region of interest" description="Disordered" evidence="11">
    <location>
        <begin position="952"/>
        <end position="1157"/>
    </location>
</feature>
<feature type="cross-link" description="Glycyl lysine isopeptide (Lys-Gly) (interchain with G-Cter in SUMO2)" evidence="9">
    <location>
        <position position="595"/>
    </location>
</feature>
<evidence type="ECO:0000256" key="5">
    <source>
        <dbReference type="ARBA" id="ARBA00022777"/>
    </source>
</evidence>
<feature type="region of interest" description="Disordered" evidence="11">
    <location>
        <begin position="244"/>
        <end position="265"/>
    </location>
</feature>
<feature type="binding site" evidence="8">
    <location>
        <position position="611"/>
    </location>
    <ligand>
        <name>ATP</name>
        <dbReference type="ChEBI" id="CHEBI:30616"/>
    </ligand>
</feature>
<dbReference type="InterPro" id="IPR008930">
    <property type="entry name" value="Terpenoid_cyclase/PrenylTrfase"/>
</dbReference>
<dbReference type="InterPro" id="IPR017441">
    <property type="entry name" value="Protein_kinase_ATP_BS"/>
</dbReference>
<dbReference type="InterPro" id="IPR011009">
    <property type="entry name" value="Kinase-like_dom_sf"/>
</dbReference>
<dbReference type="Gene3D" id="1.50.10.20">
    <property type="match status" value="1"/>
</dbReference>
<dbReference type="PANTHER" id="PTHR24350">
    <property type="entry name" value="SERINE/THREONINE-PROTEIN KINASE IAL-RELATED"/>
    <property type="match status" value="1"/>
</dbReference>
<organism evidence="13 14">
    <name type="scientific">Elaphomyces granulatus</name>
    <dbReference type="NCBI Taxonomy" id="519963"/>
    <lineage>
        <taxon>Eukaryota</taxon>
        <taxon>Fungi</taxon>
        <taxon>Dikarya</taxon>
        <taxon>Ascomycota</taxon>
        <taxon>Pezizomycotina</taxon>
        <taxon>Eurotiomycetes</taxon>
        <taxon>Eurotiomycetidae</taxon>
        <taxon>Eurotiales</taxon>
        <taxon>Elaphomycetaceae</taxon>
        <taxon>Elaphomyces</taxon>
    </lineage>
</organism>
<feature type="active site" description="Proton acceptor" evidence="7">
    <location>
        <position position="593"/>
    </location>
</feature>
<dbReference type="SMART" id="SM00220">
    <property type="entry name" value="S_TKc"/>
    <property type="match status" value="1"/>
</dbReference>
<evidence type="ECO:0000256" key="3">
    <source>
        <dbReference type="ARBA" id="ARBA00022737"/>
    </source>
</evidence>